<gene>
    <name evidence="1" type="ORF">ACJMK2_035248</name>
</gene>
<accession>A0ABD3WU92</accession>
<evidence type="ECO:0000313" key="2">
    <source>
        <dbReference type="Proteomes" id="UP001634394"/>
    </source>
</evidence>
<protein>
    <submittedName>
        <fullName evidence="1">Uncharacterized protein</fullName>
    </submittedName>
</protein>
<sequence length="282" mass="32304">MMEKTTKNALINTNYLESLVGDVRVRYIQKTAKIQIDPYKLPADAFSDDRTKWPEISYVDIVHFLIFQQSAYTKDQLKNYKSLDAYKLCQDGWIQEILHKEINGVHLLRAKVTQSVRVRDKPLEPWVIFVTDGSVETAHCTCMAGLEVTLTDLPAYWMLTPSTKFETPYKRIKDMDFHNESLHSDSEKQAASNISSTTENEVIHFWDELHQNLPKAAILSLRGKGKFSENFKPKSLFAQWPIVLSHLCLGSKDANFSNSSYEQVLDKCSATDICFEGRIIIS</sequence>
<organism evidence="1 2">
    <name type="scientific">Sinanodonta woodiana</name>
    <name type="common">Chinese pond mussel</name>
    <name type="synonym">Anodonta woodiana</name>
    <dbReference type="NCBI Taxonomy" id="1069815"/>
    <lineage>
        <taxon>Eukaryota</taxon>
        <taxon>Metazoa</taxon>
        <taxon>Spiralia</taxon>
        <taxon>Lophotrochozoa</taxon>
        <taxon>Mollusca</taxon>
        <taxon>Bivalvia</taxon>
        <taxon>Autobranchia</taxon>
        <taxon>Heteroconchia</taxon>
        <taxon>Palaeoheterodonta</taxon>
        <taxon>Unionida</taxon>
        <taxon>Unionoidea</taxon>
        <taxon>Unionidae</taxon>
        <taxon>Unioninae</taxon>
        <taxon>Sinanodonta</taxon>
    </lineage>
</organism>
<reference evidence="1 2" key="1">
    <citation type="submission" date="2024-11" db="EMBL/GenBank/DDBJ databases">
        <title>Chromosome-level genome assembly of the freshwater bivalve Anodonta woodiana.</title>
        <authorList>
            <person name="Chen X."/>
        </authorList>
    </citation>
    <scope>NUCLEOTIDE SEQUENCE [LARGE SCALE GENOMIC DNA]</scope>
    <source>
        <strain evidence="1">MN2024</strain>
        <tissue evidence="1">Gills</tissue>
    </source>
</reference>
<keyword evidence="2" id="KW-1185">Reference proteome</keyword>
<comment type="caution">
    <text evidence="1">The sequence shown here is derived from an EMBL/GenBank/DDBJ whole genome shotgun (WGS) entry which is preliminary data.</text>
</comment>
<dbReference type="AlphaFoldDB" id="A0ABD3WU92"/>
<name>A0ABD3WU92_SINWO</name>
<dbReference type="Proteomes" id="UP001634394">
    <property type="component" value="Unassembled WGS sequence"/>
</dbReference>
<dbReference type="PANTHER" id="PTHR47526">
    <property type="entry name" value="ATP-DEPENDENT DNA HELICASE"/>
    <property type="match status" value="1"/>
</dbReference>
<evidence type="ECO:0000313" key="1">
    <source>
        <dbReference type="EMBL" id="KAL3877551.1"/>
    </source>
</evidence>
<proteinExistence type="predicted"/>
<dbReference type="EMBL" id="JBJQND010000005">
    <property type="protein sequence ID" value="KAL3877551.1"/>
    <property type="molecule type" value="Genomic_DNA"/>
</dbReference>